<reference evidence="1" key="1">
    <citation type="submission" date="2020-05" db="EMBL/GenBank/DDBJ databases">
        <authorList>
            <person name="Chiriac C."/>
            <person name="Salcher M."/>
            <person name="Ghai R."/>
            <person name="Kavagutti S V."/>
        </authorList>
    </citation>
    <scope>NUCLEOTIDE SEQUENCE</scope>
</reference>
<protein>
    <submittedName>
        <fullName evidence="1">Uncharacterized protein</fullName>
    </submittedName>
</protein>
<name>A0A6J5QKZ9_9CAUD</name>
<accession>A0A6J5QKZ9</accession>
<proteinExistence type="predicted"/>
<gene>
    <name evidence="1" type="ORF">UFOVP1119_21</name>
    <name evidence="2" type="ORF">UFOVP1238_138</name>
</gene>
<sequence length="89" mass="10468">MAKISYTVEMAKKLRELKPPVKGLQVDVRARPNYLAITVYESNIMEYNESQREQVMNHLLLMRQLIMSYGTPCEIEGMKYTDEQIQRGR</sequence>
<evidence type="ECO:0000313" key="2">
    <source>
        <dbReference type="EMBL" id="CAB4193748.1"/>
    </source>
</evidence>
<organism evidence="1">
    <name type="scientific">uncultured Caudovirales phage</name>
    <dbReference type="NCBI Taxonomy" id="2100421"/>
    <lineage>
        <taxon>Viruses</taxon>
        <taxon>Duplodnaviria</taxon>
        <taxon>Heunggongvirae</taxon>
        <taxon>Uroviricota</taxon>
        <taxon>Caudoviricetes</taxon>
        <taxon>Peduoviridae</taxon>
        <taxon>Maltschvirus</taxon>
        <taxon>Maltschvirus maltsch</taxon>
    </lineage>
</organism>
<dbReference type="EMBL" id="LR797198">
    <property type="protein sequence ID" value="CAB4193748.1"/>
    <property type="molecule type" value="Genomic_DNA"/>
</dbReference>
<dbReference type="EMBL" id="LR797076">
    <property type="protein sequence ID" value="CAB4185259.1"/>
    <property type="molecule type" value="Genomic_DNA"/>
</dbReference>
<evidence type="ECO:0000313" key="1">
    <source>
        <dbReference type="EMBL" id="CAB4185259.1"/>
    </source>
</evidence>